<protein>
    <submittedName>
        <fullName evidence="1">Uncharacterized protein</fullName>
    </submittedName>
</protein>
<dbReference type="CDD" id="cd03801">
    <property type="entry name" value="GT4_PimA-like"/>
    <property type="match status" value="1"/>
</dbReference>
<accession>A0A381VWS8</accession>
<sequence length="438" mass="48954">MPERSGQVALAKVEKQSKKQAKLAKTGLQGMNTNDINGNASNSWLGLNWELILSSGWGVLGLNVARAMELDGRFKPVPLAQAEPIDCQRSEFEPMVNQLNARVHQVRQMFDAGQPGTLWCEFPVLHSLGNNIHMEGLPKQREVDSEGSVNYAICVFEYDLSNEFTLENAAKFELVFGGCRWNQEVLKEHGVPNTDLFLHGVDSGLFYPRRKKNQNRFIVFSGGKLEYRKGQDIVVAAFRQFAKRHADAVLATVWNNPWIDSPESIALGGHVDGELGMDENGCLRIEDWAVRNGIPPGQIDDFGLVPNELMSEIYRQASVAVFASRCEGGTNMMAMEAMASGVPCILSANTGHLDLLSDDNCFPLLKQEKKPEAVGLAGKQDWGESDVEELVETLERIYVERAEAERRGVQAAKLMQDWTWEKRTKPLIERIHETIQNQ</sequence>
<dbReference type="PANTHER" id="PTHR46656:SF3">
    <property type="entry name" value="PUTATIVE-RELATED"/>
    <property type="match status" value="1"/>
</dbReference>
<proteinExistence type="predicted"/>
<dbReference type="SUPFAM" id="SSF53756">
    <property type="entry name" value="UDP-Glycosyltransferase/glycogen phosphorylase"/>
    <property type="match status" value="1"/>
</dbReference>
<name>A0A381VWS8_9ZZZZ</name>
<dbReference type="AlphaFoldDB" id="A0A381VWS8"/>
<dbReference type="PANTHER" id="PTHR46656">
    <property type="entry name" value="PUTATIVE-RELATED"/>
    <property type="match status" value="1"/>
</dbReference>
<evidence type="ECO:0000313" key="1">
    <source>
        <dbReference type="EMBL" id="SVA44692.1"/>
    </source>
</evidence>
<organism evidence="1">
    <name type="scientific">marine metagenome</name>
    <dbReference type="NCBI Taxonomy" id="408172"/>
    <lineage>
        <taxon>unclassified sequences</taxon>
        <taxon>metagenomes</taxon>
        <taxon>ecological metagenomes</taxon>
    </lineage>
</organism>
<gene>
    <name evidence="1" type="ORF">METZ01_LOCUS97546</name>
</gene>
<dbReference type="Pfam" id="PF20706">
    <property type="entry name" value="GT4-conflict"/>
    <property type="match status" value="1"/>
</dbReference>
<dbReference type="Gene3D" id="3.40.50.2000">
    <property type="entry name" value="Glycogen Phosphorylase B"/>
    <property type="match status" value="1"/>
</dbReference>
<reference evidence="1" key="1">
    <citation type="submission" date="2018-05" db="EMBL/GenBank/DDBJ databases">
        <authorList>
            <person name="Lanie J.A."/>
            <person name="Ng W.-L."/>
            <person name="Kazmierczak K.M."/>
            <person name="Andrzejewski T.M."/>
            <person name="Davidsen T.M."/>
            <person name="Wayne K.J."/>
            <person name="Tettelin H."/>
            <person name="Glass J.I."/>
            <person name="Rusch D."/>
            <person name="Podicherti R."/>
            <person name="Tsui H.-C.T."/>
            <person name="Winkler M.E."/>
        </authorList>
    </citation>
    <scope>NUCLEOTIDE SEQUENCE</scope>
</reference>
<dbReference type="EMBL" id="UINC01010011">
    <property type="protein sequence ID" value="SVA44692.1"/>
    <property type="molecule type" value="Genomic_DNA"/>
</dbReference>